<dbReference type="GeneID" id="54363652"/>
<protein>
    <submittedName>
        <fullName evidence="2">Uncharacterized protein</fullName>
    </submittedName>
</protein>
<proteinExistence type="predicted"/>
<evidence type="ECO:0000313" key="2">
    <source>
        <dbReference type="RefSeq" id="XP_033455967.1"/>
    </source>
</evidence>
<dbReference type="Proteomes" id="UP000504637">
    <property type="component" value="Unplaced"/>
</dbReference>
<name>A0A6J3LT30_9PEZI</name>
<reference evidence="2" key="2">
    <citation type="submission" date="2020-04" db="EMBL/GenBank/DDBJ databases">
        <authorList>
            <consortium name="NCBI Genome Project"/>
        </authorList>
    </citation>
    <scope>NUCLEOTIDE SEQUENCE</scope>
    <source>
        <strain evidence="2">CBS 342.82</strain>
    </source>
</reference>
<dbReference type="AlphaFoldDB" id="A0A6J3LT30"/>
<organism evidence="2">
    <name type="scientific">Dissoconium aciculare CBS 342.82</name>
    <dbReference type="NCBI Taxonomy" id="1314786"/>
    <lineage>
        <taxon>Eukaryota</taxon>
        <taxon>Fungi</taxon>
        <taxon>Dikarya</taxon>
        <taxon>Ascomycota</taxon>
        <taxon>Pezizomycotina</taxon>
        <taxon>Dothideomycetes</taxon>
        <taxon>Dothideomycetidae</taxon>
        <taxon>Mycosphaerellales</taxon>
        <taxon>Dissoconiaceae</taxon>
        <taxon>Dissoconium</taxon>
    </lineage>
</organism>
<evidence type="ECO:0000313" key="1">
    <source>
        <dbReference type="Proteomes" id="UP000504637"/>
    </source>
</evidence>
<keyword evidence="1" id="KW-1185">Reference proteome</keyword>
<reference evidence="2" key="1">
    <citation type="submission" date="2020-01" db="EMBL/GenBank/DDBJ databases">
        <authorList>
            <consortium name="DOE Joint Genome Institute"/>
            <person name="Haridas S."/>
            <person name="Albert R."/>
            <person name="Binder M."/>
            <person name="Bloem J."/>
            <person name="Labutti K."/>
            <person name="Salamov A."/>
            <person name="Andreopoulos B."/>
            <person name="Baker S.E."/>
            <person name="Barry K."/>
            <person name="Bills G."/>
            <person name="Bluhm B.H."/>
            <person name="Cannon C."/>
            <person name="Castanera R."/>
            <person name="Culley D.E."/>
            <person name="Daum C."/>
            <person name="Ezra D."/>
            <person name="Gonzalez J.B."/>
            <person name="Henrissat B."/>
            <person name="Kuo A."/>
            <person name="Liang C."/>
            <person name="Lipzen A."/>
            <person name="Lutzoni F."/>
            <person name="Magnuson J."/>
            <person name="Mondo S."/>
            <person name="Nolan M."/>
            <person name="Ohm R."/>
            <person name="Pangilinan J."/>
            <person name="Park H.-J."/>
            <person name="Ramirez L."/>
            <person name="Alfaro M."/>
            <person name="Sun H."/>
            <person name="Tritt A."/>
            <person name="Yoshinaga Y."/>
            <person name="Zwiers L.-H."/>
            <person name="Turgeon B.G."/>
            <person name="Goodwin S.B."/>
            <person name="Spatafora J.W."/>
            <person name="Crous P.W."/>
            <person name="Grigoriev I.V."/>
        </authorList>
    </citation>
    <scope>NUCLEOTIDE SEQUENCE</scope>
    <source>
        <strain evidence="2">CBS 342.82</strain>
    </source>
</reference>
<reference evidence="2" key="3">
    <citation type="submission" date="2025-08" db="UniProtKB">
        <authorList>
            <consortium name="RefSeq"/>
        </authorList>
    </citation>
    <scope>IDENTIFICATION</scope>
    <source>
        <strain evidence="2">CBS 342.82</strain>
    </source>
</reference>
<sequence>MSRLAVVCKATWVGNVVRAEVPVCVVSGFSPGISNKSAHGDPPPNDPYSSYNFEDKFVEQSSPMCPFRTADMKTKPSL</sequence>
<dbReference type="RefSeq" id="XP_033455967.1">
    <property type="nucleotide sequence ID" value="XM_033605852.1"/>
</dbReference>
<gene>
    <name evidence="2" type="ORF">K489DRAFT_384427</name>
</gene>
<accession>A0A6J3LT30</accession>